<dbReference type="AlphaFoldDB" id="A0A8J6TLI3"/>
<organism evidence="3 4">
    <name type="scientific">Candidatus Desulfatibia profunda</name>
    <dbReference type="NCBI Taxonomy" id="2841695"/>
    <lineage>
        <taxon>Bacteria</taxon>
        <taxon>Pseudomonadati</taxon>
        <taxon>Thermodesulfobacteriota</taxon>
        <taxon>Desulfobacteria</taxon>
        <taxon>Desulfobacterales</taxon>
        <taxon>Desulfobacterales incertae sedis</taxon>
        <taxon>Candidatus Desulfatibia</taxon>
    </lineage>
</organism>
<evidence type="ECO:0000313" key="3">
    <source>
        <dbReference type="EMBL" id="MBC8360336.1"/>
    </source>
</evidence>
<evidence type="ECO:0000313" key="4">
    <source>
        <dbReference type="Proteomes" id="UP000603434"/>
    </source>
</evidence>
<feature type="domain" description="LysM" evidence="2">
    <location>
        <begin position="34"/>
        <end position="78"/>
    </location>
</feature>
<feature type="region of interest" description="Disordered" evidence="1">
    <location>
        <begin position="1"/>
        <end position="39"/>
    </location>
</feature>
<gene>
    <name evidence="3" type="ORF">H8E23_02910</name>
</gene>
<dbReference type="SUPFAM" id="SSF54106">
    <property type="entry name" value="LysM domain"/>
    <property type="match status" value="1"/>
</dbReference>
<name>A0A8J6TLI3_9BACT</name>
<dbReference type="InterPro" id="IPR036779">
    <property type="entry name" value="LysM_dom_sf"/>
</dbReference>
<feature type="compositionally biased region" description="Low complexity" evidence="1">
    <location>
        <begin position="12"/>
        <end position="33"/>
    </location>
</feature>
<evidence type="ECO:0000259" key="2">
    <source>
        <dbReference type="PROSITE" id="PS51782"/>
    </source>
</evidence>
<evidence type="ECO:0000256" key="1">
    <source>
        <dbReference type="SAM" id="MobiDB-lite"/>
    </source>
</evidence>
<dbReference type="CDD" id="cd00118">
    <property type="entry name" value="LysM"/>
    <property type="match status" value="1"/>
</dbReference>
<dbReference type="InterPro" id="IPR018392">
    <property type="entry name" value="LysM"/>
</dbReference>
<dbReference type="Gene3D" id="3.10.350.10">
    <property type="entry name" value="LysM domain"/>
    <property type="match status" value="1"/>
</dbReference>
<dbReference type="PROSITE" id="PS51782">
    <property type="entry name" value="LYSM"/>
    <property type="match status" value="1"/>
</dbReference>
<accession>A0A8J6TLI3</accession>
<dbReference type="SMART" id="SM00257">
    <property type="entry name" value="LysM"/>
    <property type="match status" value="1"/>
</dbReference>
<reference evidence="3 4" key="1">
    <citation type="submission" date="2020-08" db="EMBL/GenBank/DDBJ databases">
        <title>Bridging the membrane lipid divide: bacteria of the FCB group superphylum have the potential to synthesize archaeal ether lipids.</title>
        <authorList>
            <person name="Villanueva L."/>
            <person name="Von Meijenfeldt F.A.B."/>
            <person name="Westbye A.B."/>
            <person name="Yadav S."/>
            <person name="Hopmans E.C."/>
            <person name="Dutilh B.E."/>
            <person name="Sinninghe Damste J.S."/>
        </authorList>
    </citation>
    <scope>NUCLEOTIDE SEQUENCE [LARGE SCALE GENOMIC DNA]</scope>
    <source>
        <strain evidence="3">NIOZ-UU30</strain>
    </source>
</reference>
<dbReference type="GO" id="GO:0008932">
    <property type="term" value="F:lytic endotransglycosylase activity"/>
    <property type="evidence" value="ECO:0007669"/>
    <property type="project" value="TreeGrafter"/>
</dbReference>
<comment type="caution">
    <text evidence="3">The sequence shown here is derived from an EMBL/GenBank/DDBJ whole genome shotgun (WGS) entry which is preliminary data.</text>
</comment>
<sequence length="81" mass="8689">MKKSGTKPVEAVPPKASSQAPAPAAERTKAAAPRSHKVQTGDTLFSIARRYGVSLETLRRINKLTPGQSIHPGDSLIVEER</sequence>
<dbReference type="EMBL" id="JACNJH010000083">
    <property type="protein sequence ID" value="MBC8360336.1"/>
    <property type="molecule type" value="Genomic_DNA"/>
</dbReference>
<dbReference type="Proteomes" id="UP000603434">
    <property type="component" value="Unassembled WGS sequence"/>
</dbReference>
<dbReference type="Pfam" id="PF01476">
    <property type="entry name" value="LysM"/>
    <property type="match status" value="1"/>
</dbReference>
<dbReference type="PANTHER" id="PTHR33734">
    <property type="entry name" value="LYSM DOMAIN-CONTAINING GPI-ANCHORED PROTEIN 2"/>
    <property type="match status" value="1"/>
</dbReference>
<dbReference type="PANTHER" id="PTHR33734:SF22">
    <property type="entry name" value="MEMBRANE-BOUND LYTIC MUREIN TRANSGLYCOSYLASE D"/>
    <property type="match status" value="1"/>
</dbReference>
<protein>
    <submittedName>
        <fullName evidence="3">LysM peptidoglycan-binding domain-containing protein</fullName>
    </submittedName>
</protein>
<proteinExistence type="predicted"/>